<evidence type="ECO:0000313" key="3">
    <source>
        <dbReference type="EMBL" id="KAH1075468.1"/>
    </source>
</evidence>
<dbReference type="Proteomes" id="UP000828251">
    <property type="component" value="Unassembled WGS sequence"/>
</dbReference>
<dbReference type="PANTHER" id="PTHR31286">
    <property type="entry name" value="GLYCINE-RICH CELL WALL STRUCTURAL PROTEIN 1.8-LIKE"/>
    <property type="match status" value="1"/>
</dbReference>
<keyword evidence="4" id="KW-1185">Reference proteome</keyword>
<accession>A0A9D4A0J6</accession>
<dbReference type="InterPro" id="IPR025558">
    <property type="entry name" value="DUF4283"/>
</dbReference>
<feature type="domain" description="Zinc knuckle CX2CX4HX4C" evidence="2">
    <location>
        <begin position="156"/>
        <end position="203"/>
    </location>
</feature>
<evidence type="ECO:0008006" key="5">
    <source>
        <dbReference type="Google" id="ProtNLM"/>
    </source>
</evidence>
<evidence type="ECO:0000313" key="4">
    <source>
        <dbReference type="Proteomes" id="UP000828251"/>
    </source>
</evidence>
<dbReference type="InterPro" id="IPR040256">
    <property type="entry name" value="At4g02000-like"/>
</dbReference>
<proteinExistence type="predicted"/>
<comment type="caution">
    <text evidence="3">The sequence shown here is derived from an EMBL/GenBank/DDBJ whole genome shotgun (WGS) entry which is preliminary data.</text>
</comment>
<name>A0A9D4A0J6_9ROSI</name>
<evidence type="ECO:0000259" key="1">
    <source>
        <dbReference type="Pfam" id="PF14111"/>
    </source>
</evidence>
<feature type="domain" description="DUF4283" evidence="1">
    <location>
        <begin position="15"/>
        <end position="98"/>
    </location>
</feature>
<protein>
    <recommendedName>
        <fullName evidence="5">CCHC-type domain-containing protein</fullName>
    </recommendedName>
</protein>
<sequence>MVVLRENIGAEHLYDLCLVGRVLTDSVVHFPSLKNTLVDLWHPLRGVSISEMENKRIRRILFRFYSEIDLKRVLDGLPWFFNRHLILFHRLTEGEDPDSVPLWYSAFWVQIHNLPVGVTSEGTARQFGDFVRKFLEYDTSLVTRGGGSFMRVRVSIDVRLPLKRKKRINIGQNKSTYVLFQYERLPLFCFLCGRLGHGESYCEVRLTLESQQVEFGWDLSLRAAPRRGGQATRIRGDVMVNPRVLKGREIEEELENLPVEFLDRKKRQRFTSEKKVMGEFQSLVDGTIDNNLSAATQKVAGRDQWKS</sequence>
<dbReference type="AlphaFoldDB" id="A0A9D4A0J6"/>
<dbReference type="EMBL" id="JAIQCV010000008">
    <property type="protein sequence ID" value="KAH1075468.1"/>
    <property type="molecule type" value="Genomic_DNA"/>
</dbReference>
<dbReference type="PANTHER" id="PTHR31286:SF153">
    <property type="entry name" value="DUF4283 DOMAIN PROTEIN"/>
    <property type="match status" value="1"/>
</dbReference>
<dbReference type="InterPro" id="IPR025836">
    <property type="entry name" value="Zn_knuckle_CX2CX4HX4C"/>
</dbReference>
<dbReference type="Pfam" id="PF14111">
    <property type="entry name" value="DUF4283"/>
    <property type="match status" value="1"/>
</dbReference>
<gene>
    <name evidence="3" type="ORF">J1N35_027796</name>
</gene>
<dbReference type="Pfam" id="PF14392">
    <property type="entry name" value="zf-CCHC_4"/>
    <property type="match status" value="1"/>
</dbReference>
<reference evidence="3 4" key="1">
    <citation type="journal article" date="2021" name="Plant Biotechnol. J.">
        <title>Multi-omics assisted identification of the key and species-specific regulatory components of drought-tolerant mechanisms in Gossypium stocksii.</title>
        <authorList>
            <person name="Yu D."/>
            <person name="Ke L."/>
            <person name="Zhang D."/>
            <person name="Wu Y."/>
            <person name="Sun Y."/>
            <person name="Mei J."/>
            <person name="Sun J."/>
            <person name="Sun Y."/>
        </authorList>
    </citation>
    <scope>NUCLEOTIDE SEQUENCE [LARGE SCALE GENOMIC DNA]</scope>
    <source>
        <strain evidence="4">cv. E1</strain>
        <tissue evidence="3">Leaf</tissue>
    </source>
</reference>
<evidence type="ECO:0000259" key="2">
    <source>
        <dbReference type="Pfam" id="PF14392"/>
    </source>
</evidence>
<organism evidence="3 4">
    <name type="scientific">Gossypium stocksii</name>
    <dbReference type="NCBI Taxonomy" id="47602"/>
    <lineage>
        <taxon>Eukaryota</taxon>
        <taxon>Viridiplantae</taxon>
        <taxon>Streptophyta</taxon>
        <taxon>Embryophyta</taxon>
        <taxon>Tracheophyta</taxon>
        <taxon>Spermatophyta</taxon>
        <taxon>Magnoliopsida</taxon>
        <taxon>eudicotyledons</taxon>
        <taxon>Gunneridae</taxon>
        <taxon>Pentapetalae</taxon>
        <taxon>rosids</taxon>
        <taxon>malvids</taxon>
        <taxon>Malvales</taxon>
        <taxon>Malvaceae</taxon>
        <taxon>Malvoideae</taxon>
        <taxon>Gossypium</taxon>
    </lineage>
</organism>
<dbReference type="OrthoDB" id="1707487at2759"/>